<accession>A0A0B7NIR7</accession>
<proteinExistence type="predicted"/>
<dbReference type="EMBL" id="LN732021">
    <property type="protein sequence ID" value="CEP15257.1"/>
    <property type="molecule type" value="Genomic_DNA"/>
</dbReference>
<dbReference type="OrthoDB" id="2505730at2759"/>
<reference evidence="1 2" key="1">
    <citation type="submission" date="2014-09" db="EMBL/GenBank/DDBJ databases">
        <authorList>
            <person name="Ellenberger Sabrina"/>
        </authorList>
    </citation>
    <scope>NUCLEOTIDE SEQUENCE [LARGE SCALE GENOMIC DNA]</scope>
    <source>
        <strain evidence="1 2">CBS 412.66</strain>
    </source>
</reference>
<dbReference type="Proteomes" id="UP000054107">
    <property type="component" value="Unassembled WGS sequence"/>
</dbReference>
<evidence type="ECO:0000313" key="1">
    <source>
        <dbReference type="EMBL" id="CEP15257.1"/>
    </source>
</evidence>
<organism evidence="1 2">
    <name type="scientific">Parasitella parasitica</name>
    <dbReference type="NCBI Taxonomy" id="35722"/>
    <lineage>
        <taxon>Eukaryota</taxon>
        <taxon>Fungi</taxon>
        <taxon>Fungi incertae sedis</taxon>
        <taxon>Mucoromycota</taxon>
        <taxon>Mucoromycotina</taxon>
        <taxon>Mucoromycetes</taxon>
        <taxon>Mucorales</taxon>
        <taxon>Mucorineae</taxon>
        <taxon>Mucoraceae</taxon>
        <taxon>Parasitella</taxon>
    </lineage>
</organism>
<gene>
    <name evidence="1" type="primary">PARPA_09462.1 scaffold 36645</name>
</gene>
<dbReference type="AlphaFoldDB" id="A0A0B7NIR7"/>
<name>A0A0B7NIR7_9FUNG</name>
<dbReference type="Pfam" id="PF18758">
    <property type="entry name" value="KDZ"/>
    <property type="match status" value="1"/>
</dbReference>
<sequence length="114" mass="12917">MCRVKEKLWREVPAMTKNSGIPCIWPLCALLVRIQLEVQSAGLNDGEGIERFWSEFAEFTGLTRNMTEANRSLTLLCTARHLGDKKMANLGEQIATFKLFQKDKISSHKGTITF</sequence>
<keyword evidence="2" id="KW-1185">Reference proteome</keyword>
<dbReference type="InterPro" id="IPR040521">
    <property type="entry name" value="KDZ"/>
</dbReference>
<evidence type="ECO:0000313" key="2">
    <source>
        <dbReference type="Proteomes" id="UP000054107"/>
    </source>
</evidence>
<protein>
    <submittedName>
        <fullName evidence="1">Uncharacterized protein</fullName>
    </submittedName>
</protein>